<name>A0A2J5HM00_9EURO</name>
<dbReference type="InterPro" id="IPR050418">
    <property type="entry name" value="D-iso_2-hydroxyacid_DH_PdxB"/>
</dbReference>
<dbReference type="InterPro" id="IPR006140">
    <property type="entry name" value="D-isomer_DH_NAD-bd"/>
</dbReference>
<dbReference type="OrthoDB" id="298012at2759"/>
<dbReference type="CDD" id="cd05198">
    <property type="entry name" value="formate_dh_like"/>
    <property type="match status" value="1"/>
</dbReference>
<evidence type="ECO:0000313" key="8">
    <source>
        <dbReference type="Proteomes" id="UP000235023"/>
    </source>
</evidence>
<keyword evidence="3" id="KW-0520">NAD</keyword>
<dbReference type="SUPFAM" id="SSF51735">
    <property type="entry name" value="NAD(P)-binding Rossmann-fold domains"/>
    <property type="match status" value="1"/>
</dbReference>
<dbReference type="SUPFAM" id="SSF52283">
    <property type="entry name" value="Formate/glycerate dehydrogenase catalytic domain-like"/>
    <property type="match status" value="1"/>
</dbReference>
<gene>
    <name evidence="7" type="ORF">BDW42DRAFT_175507</name>
</gene>
<dbReference type="Proteomes" id="UP000235023">
    <property type="component" value="Unassembled WGS sequence"/>
</dbReference>
<evidence type="ECO:0000256" key="2">
    <source>
        <dbReference type="ARBA" id="ARBA00023002"/>
    </source>
</evidence>
<dbReference type="Gene3D" id="3.40.50.720">
    <property type="entry name" value="NAD(P)-binding Rossmann-like Domain"/>
    <property type="match status" value="2"/>
</dbReference>
<comment type="similarity">
    <text evidence="1 4">Belongs to the D-isomer specific 2-hydroxyacid dehydrogenase family.</text>
</comment>
<accession>A0A2J5HM00</accession>
<evidence type="ECO:0000313" key="7">
    <source>
        <dbReference type="EMBL" id="PLN78145.1"/>
    </source>
</evidence>
<protein>
    <submittedName>
        <fullName evidence="7">D-isomer specific 2-hydroxyacid dehydrogenase</fullName>
    </submittedName>
</protein>
<dbReference type="EMBL" id="KZ559582">
    <property type="protein sequence ID" value="PLN78145.1"/>
    <property type="molecule type" value="Genomic_DNA"/>
</dbReference>
<sequence>MIPRFITTTVLYLHPTNQVEEFERHSTQGRKINIMDPSPSKNHHHIVFLQGDFIQTPDFQLPDPHSYTSTIYPQTSLAEVHERIHDASIIVLSALRVDATALSPEVSPHLKLIVAVATGYDCIDLDACRARGIVVCNTPNCNVEAVSEHAIGLYFTTRRKMLDLHALTRAGEWPRKRTLMFQMLDKNKAPPLSCQDEVAGIIGNGGVGKKIAGIARNLGMKVLISGRKSTNGPALPSESHNGQPERLPFDTVIQQSTVLFLAVPLMDSTRNLLSTAEFEAMSPRTIIVNVSRGGIVDEEALVRALQKGRIAGAATDVFGQEPAGPENSPLLADDTKDLNLVVTPHLAWLAQKTLDNYSATLKRAIEGWCAGQPINVVV</sequence>
<dbReference type="Pfam" id="PF00389">
    <property type="entry name" value="2-Hacid_dh"/>
    <property type="match status" value="1"/>
</dbReference>
<reference evidence="8" key="1">
    <citation type="submission" date="2017-12" db="EMBL/GenBank/DDBJ databases">
        <authorList>
            <consortium name="DOE Joint Genome Institute"/>
            <person name="Mondo S.J."/>
            <person name="Kjaerbolling I."/>
            <person name="Vesth T.C."/>
            <person name="Frisvad J.C."/>
            <person name="Nybo J.L."/>
            <person name="Theobald S."/>
            <person name="Kuo A."/>
            <person name="Bowyer P."/>
            <person name="Matsuda Y."/>
            <person name="Lyhne E.K."/>
            <person name="Kogle M.E."/>
            <person name="Clum A."/>
            <person name="Lipzen A."/>
            <person name="Salamov A."/>
            <person name="Ngan C.Y."/>
            <person name="Daum C."/>
            <person name="Chiniquy J."/>
            <person name="Barry K."/>
            <person name="LaButti K."/>
            <person name="Haridas S."/>
            <person name="Simmons B.A."/>
            <person name="Magnuson J.K."/>
            <person name="Mortensen U.H."/>
            <person name="Larsen T.O."/>
            <person name="Grigoriev I.V."/>
            <person name="Baker S.E."/>
            <person name="Andersen M.R."/>
            <person name="Nordberg H.P."/>
            <person name="Cantor M.N."/>
            <person name="Hua S.X."/>
        </authorList>
    </citation>
    <scope>NUCLEOTIDE SEQUENCE [LARGE SCALE GENOMIC DNA]</scope>
    <source>
        <strain evidence="8">IBT 19404</strain>
    </source>
</reference>
<dbReference type="InterPro" id="IPR036291">
    <property type="entry name" value="NAD(P)-bd_dom_sf"/>
</dbReference>
<evidence type="ECO:0000256" key="1">
    <source>
        <dbReference type="ARBA" id="ARBA00005854"/>
    </source>
</evidence>
<dbReference type="AlphaFoldDB" id="A0A2J5HM00"/>
<dbReference type="Pfam" id="PF02826">
    <property type="entry name" value="2-Hacid_dh_C"/>
    <property type="match status" value="1"/>
</dbReference>
<dbReference type="PANTHER" id="PTHR43761:SF1">
    <property type="entry name" value="D-ISOMER SPECIFIC 2-HYDROXYACID DEHYDROGENASE CATALYTIC DOMAIN-CONTAINING PROTEIN-RELATED"/>
    <property type="match status" value="1"/>
</dbReference>
<dbReference type="GO" id="GO:0051287">
    <property type="term" value="F:NAD binding"/>
    <property type="evidence" value="ECO:0007669"/>
    <property type="project" value="InterPro"/>
</dbReference>
<evidence type="ECO:0000259" key="6">
    <source>
        <dbReference type="Pfam" id="PF02826"/>
    </source>
</evidence>
<proteinExistence type="inferred from homology"/>
<evidence type="ECO:0000256" key="3">
    <source>
        <dbReference type="ARBA" id="ARBA00023027"/>
    </source>
</evidence>
<evidence type="ECO:0000259" key="5">
    <source>
        <dbReference type="Pfam" id="PF00389"/>
    </source>
</evidence>
<dbReference type="InterPro" id="IPR006139">
    <property type="entry name" value="D-isomer_2_OHA_DH_cat_dom"/>
</dbReference>
<dbReference type="GO" id="GO:0016616">
    <property type="term" value="F:oxidoreductase activity, acting on the CH-OH group of donors, NAD or NADP as acceptor"/>
    <property type="evidence" value="ECO:0007669"/>
    <property type="project" value="InterPro"/>
</dbReference>
<organism evidence="7 8">
    <name type="scientific">Aspergillus taichungensis</name>
    <dbReference type="NCBI Taxonomy" id="482145"/>
    <lineage>
        <taxon>Eukaryota</taxon>
        <taxon>Fungi</taxon>
        <taxon>Dikarya</taxon>
        <taxon>Ascomycota</taxon>
        <taxon>Pezizomycotina</taxon>
        <taxon>Eurotiomycetes</taxon>
        <taxon>Eurotiomycetidae</taxon>
        <taxon>Eurotiales</taxon>
        <taxon>Aspergillaceae</taxon>
        <taxon>Aspergillus</taxon>
        <taxon>Aspergillus subgen. Circumdati</taxon>
    </lineage>
</organism>
<feature type="domain" description="D-isomer specific 2-hydroxyacid dehydrogenase catalytic" evidence="5">
    <location>
        <begin position="69"/>
        <end position="376"/>
    </location>
</feature>
<dbReference type="PANTHER" id="PTHR43761">
    <property type="entry name" value="D-ISOMER SPECIFIC 2-HYDROXYACID DEHYDROGENASE FAMILY PROTEIN (AFU_ORTHOLOGUE AFUA_1G13630)"/>
    <property type="match status" value="1"/>
</dbReference>
<keyword evidence="2 4" id="KW-0560">Oxidoreductase</keyword>
<evidence type="ECO:0000256" key="4">
    <source>
        <dbReference type="RuleBase" id="RU003719"/>
    </source>
</evidence>
<feature type="domain" description="D-isomer specific 2-hydroxyacid dehydrogenase NAD-binding" evidence="6">
    <location>
        <begin position="152"/>
        <end position="347"/>
    </location>
</feature>
<keyword evidence="8" id="KW-1185">Reference proteome</keyword>